<dbReference type="GO" id="GO:0052621">
    <property type="term" value="F:diguanylate cyclase activity"/>
    <property type="evidence" value="ECO:0007669"/>
    <property type="project" value="UniProtKB-EC"/>
</dbReference>
<comment type="catalytic activity">
    <reaction evidence="2">
        <text>2 GTP = 3',3'-c-di-GMP + 2 diphosphate</text>
        <dbReference type="Rhea" id="RHEA:24898"/>
        <dbReference type="ChEBI" id="CHEBI:33019"/>
        <dbReference type="ChEBI" id="CHEBI:37565"/>
        <dbReference type="ChEBI" id="CHEBI:58805"/>
        <dbReference type="EC" id="2.7.7.65"/>
    </reaction>
</comment>
<accession>A0A1U7JE29</accession>
<dbReference type="InterPro" id="IPR000160">
    <property type="entry name" value="GGDEF_dom"/>
</dbReference>
<dbReference type="PANTHER" id="PTHR45138:SF9">
    <property type="entry name" value="DIGUANYLATE CYCLASE DGCM-RELATED"/>
    <property type="match status" value="1"/>
</dbReference>
<dbReference type="SUPFAM" id="SSF55073">
    <property type="entry name" value="Nucleotide cyclase"/>
    <property type="match status" value="1"/>
</dbReference>
<dbReference type="STRING" id="197461.A3843_14450"/>
<organism evidence="4 5">
    <name type="scientific">Pseudovibrio exalbescens</name>
    <dbReference type="NCBI Taxonomy" id="197461"/>
    <lineage>
        <taxon>Bacteria</taxon>
        <taxon>Pseudomonadati</taxon>
        <taxon>Pseudomonadota</taxon>
        <taxon>Alphaproteobacteria</taxon>
        <taxon>Hyphomicrobiales</taxon>
        <taxon>Stappiaceae</taxon>
        <taxon>Pseudovibrio</taxon>
    </lineage>
</organism>
<comment type="caution">
    <text evidence="4">The sequence shown here is derived from an EMBL/GenBank/DDBJ whole genome shotgun (WGS) entry which is preliminary data.</text>
</comment>
<dbReference type="GO" id="GO:0005886">
    <property type="term" value="C:plasma membrane"/>
    <property type="evidence" value="ECO:0007669"/>
    <property type="project" value="TreeGrafter"/>
</dbReference>
<dbReference type="EMBL" id="LVVZ01000022">
    <property type="protein sequence ID" value="OKL42948.1"/>
    <property type="molecule type" value="Genomic_DNA"/>
</dbReference>
<dbReference type="GO" id="GO:1902201">
    <property type="term" value="P:negative regulation of bacterial-type flagellum-dependent cell motility"/>
    <property type="evidence" value="ECO:0007669"/>
    <property type="project" value="TreeGrafter"/>
</dbReference>
<protein>
    <recommendedName>
        <fullName evidence="1">diguanylate cyclase</fullName>
        <ecNumber evidence="1">2.7.7.65</ecNumber>
    </recommendedName>
</protein>
<dbReference type="SMART" id="SM00267">
    <property type="entry name" value="GGDEF"/>
    <property type="match status" value="1"/>
</dbReference>
<dbReference type="GO" id="GO:0043709">
    <property type="term" value="P:cell adhesion involved in single-species biofilm formation"/>
    <property type="evidence" value="ECO:0007669"/>
    <property type="project" value="TreeGrafter"/>
</dbReference>
<dbReference type="EC" id="2.7.7.65" evidence="1"/>
<keyword evidence="5" id="KW-1185">Reference proteome</keyword>
<dbReference type="NCBIfam" id="TIGR00254">
    <property type="entry name" value="GGDEF"/>
    <property type="match status" value="1"/>
</dbReference>
<evidence type="ECO:0000259" key="3">
    <source>
        <dbReference type="PROSITE" id="PS50887"/>
    </source>
</evidence>
<dbReference type="Pfam" id="PF00990">
    <property type="entry name" value="GGDEF"/>
    <property type="match status" value="1"/>
</dbReference>
<dbReference type="PROSITE" id="PS50887">
    <property type="entry name" value="GGDEF"/>
    <property type="match status" value="1"/>
</dbReference>
<evidence type="ECO:0000313" key="4">
    <source>
        <dbReference type="EMBL" id="OKL42948.1"/>
    </source>
</evidence>
<name>A0A1U7JE29_9HYPH</name>
<proteinExistence type="predicted"/>
<evidence type="ECO:0000256" key="1">
    <source>
        <dbReference type="ARBA" id="ARBA00012528"/>
    </source>
</evidence>
<dbReference type="InterPro" id="IPR043128">
    <property type="entry name" value="Rev_trsase/Diguanyl_cyclase"/>
</dbReference>
<evidence type="ECO:0000256" key="2">
    <source>
        <dbReference type="ARBA" id="ARBA00034247"/>
    </source>
</evidence>
<dbReference type="Gene3D" id="3.30.70.270">
    <property type="match status" value="1"/>
</dbReference>
<dbReference type="FunFam" id="3.30.70.270:FF:000001">
    <property type="entry name" value="Diguanylate cyclase domain protein"/>
    <property type="match status" value="1"/>
</dbReference>
<sequence length="353" mass="39313">MSTGDDFLRTIAYGETALDFIKTNSLPAYPRNYELWYSYASGFNQSLNRAINKIIEKNGGISADETQKIYNRFLSPNRLGERIDEVGEQISAEVKALLSSIDLGKSASDQFGGELHQALEVLKNVETRDELEALVIRLIRATTQTAEVNQDLKNQLIGARKQIGTLRDSLEAIRYESLTDELTTLNNRKHFDQSLEKQLQEAASTGRPLALLLTDIDHFKQFNDNYGHQTGDQVLRLVALSVKQNINNHDIACRYGGEEFGIIMPHSTLPKAKEVAERIRRTVTSKELVKRSTGENLGRITISIGVAVSHPDDTIHSIVSRADEALYTAKNAGRNLVRAETDINRSSATNNVA</sequence>
<gene>
    <name evidence="4" type="ORF">A3843_14450</name>
</gene>
<dbReference type="InterPro" id="IPR029787">
    <property type="entry name" value="Nucleotide_cyclase"/>
</dbReference>
<dbReference type="Proteomes" id="UP000185783">
    <property type="component" value="Unassembled WGS sequence"/>
</dbReference>
<reference evidence="4 5" key="1">
    <citation type="submission" date="2016-03" db="EMBL/GenBank/DDBJ databases">
        <title>Genome sequence of Nesiotobacter sp. nov., a moderately halophilic alphaproteobacterium isolated from the Yellow Sea, China.</title>
        <authorList>
            <person name="Zhang G."/>
            <person name="Zhang R."/>
        </authorList>
    </citation>
    <scope>NUCLEOTIDE SEQUENCE [LARGE SCALE GENOMIC DNA]</scope>
    <source>
        <strain evidence="4 5">WB1-6</strain>
    </source>
</reference>
<feature type="domain" description="GGDEF" evidence="3">
    <location>
        <begin position="207"/>
        <end position="342"/>
    </location>
</feature>
<dbReference type="InterPro" id="IPR050469">
    <property type="entry name" value="Diguanylate_Cyclase"/>
</dbReference>
<dbReference type="RefSeq" id="WP_028482740.1">
    <property type="nucleotide sequence ID" value="NZ_LVVZ01000022.1"/>
</dbReference>
<dbReference type="OrthoDB" id="9812260at2"/>
<dbReference type="PANTHER" id="PTHR45138">
    <property type="entry name" value="REGULATORY COMPONENTS OF SENSORY TRANSDUCTION SYSTEM"/>
    <property type="match status" value="1"/>
</dbReference>
<dbReference type="CDD" id="cd01949">
    <property type="entry name" value="GGDEF"/>
    <property type="match status" value="1"/>
</dbReference>
<dbReference type="AlphaFoldDB" id="A0A1U7JE29"/>
<evidence type="ECO:0000313" key="5">
    <source>
        <dbReference type="Proteomes" id="UP000185783"/>
    </source>
</evidence>